<feature type="transmembrane region" description="Helical" evidence="1">
    <location>
        <begin position="83"/>
        <end position="102"/>
    </location>
</feature>
<feature type="non-terminal residue" evidence="2">
    <location>
        <position position="1"/>
    </location>
</feature>
<evidence type="ECO:0000256" key="1">
    <source>
        <dbReference type="SAM" id="Phobius"/>
    </source>
</evidence>
<feature type="non-terminal residue" evidence="2">
    <location>
        <position position="261"/>
    </location>
</feature>
<comment type="caution">
    <text evidence="2">The sequence shown here is derived from an EMBL/GenBank/DDBJ whole genome shotgun (WGS) entry which is preliminary data.</text>
</comment>
<reference evidence="2" key="1">
    <citation type="journal article" date="2014" name="Front. Microbiol.">
        <title>High frequency of phylogenetically diverse reductive dehalogenase-homologous genes in deep subseafloor sedimentary metagenomes.</title>
        <authorList>
            <person name="Kawai M."/>
            <person name="Futagami T."/>
            <person name="Toyoda A."/>
            <person name="Takaki Y."/>
            <person name="Nishi S."/>
            <person name="Hori S."/>
            <person name="Arai W."/>
            <person name="Tsubouchi T."/>
            <person name="Morono Y."/>
            <person name="Uchiyama I."/>
            <person name="Ito T."/>
            <person name="Fujiyama A."/>
            <person name="Inagaki F."/>
            <person name="Takami H."/>
        </authorList>
    </citation>
    <scope>NUCLEOTIDE SEQUENCE</scope>
    <source>
        <strain evidence="2">Expedition CK06-06</strain>
    </source>
</reference>
<feature type="transmembrane region" description="Helical" evidence="1">
    <location>
        <begin position="231"/>
        <end position="254"/>
    </location>
</feature>
<sequence length="261" mass="27994">AVWMVVLGIAALGLMGYQAKTAISDILSRESVVNVVKGIVVLVVFVIPISAAVLAFAALAVWKIVKWLREKARIRDSKRLLRFVMGLTVIACAAVLVVPWVVREQDTPMALSLDAMGKILPSALLLPRWSLVYPAVVPALVALAAAVAFGAAREVAGSRLSRAFRYFGAFLIVECVRAAWESYKITNLLGGGLSTPRGGDIAVDPRLAEGGEAVRCAILSPLNQLASSGELGVWLAPEMAAWAALALWSLYLVLRVEFRLM</sequence>
<accession>X0XT10</accession>
<feature type="transmembrane region" description="Helical" evidence="1">
    <location>
        <begin position="163"/>
        <end position="180"/>
    </location>
</feature>
<name>X0XT10_9ZZZZ</name>
<evidence type="ECO:0000313" key="2">
    <source>
        <dbReference type="EMBL" id="GAG27976.1"/>
    </source>
</evidence>
<dbReference type="EMBL" id="BARS01032455">
    <property type="protein sequence ID" value="GAG27976.1"/>
    <property type="molecule type" value="Genomic_DNA"/>
</dbReference>
<gene>
    <name evidence="2" type="ORF">S01H1_50374</name>
</gene>
<feature type="transmembrane region" description="Helical" evidence="1">
    <location>
        <begin position="131"/>
        <end position="151"/>
    </location>
</feature>
<dbReference type="AlphaFoldDB" id="X0XT10"/>
<keyword evidence="1" id="KW-0812">Transmembrane</keyword>
<keyword evidence="1" id="KW-1133">Transmembrane helix</keyword>
<organism evidence="2">
    <name type="scientific">marine sediment metagenome</name>
    <dbReference type="NCBI Taxonomy" id="412755"/>
    <lineage>
        <taxon>unclassified sequences</taxon>
        <taxon>metagenomes</taxon>
        <taxon>ecological metagenomes</taxon>
    </lineage>
</organism>
<protein>
    <submittedName>
        <fullName evidence="2">Uncharacterized protein</fullName>
    </submittedName>
</protein>
<feature type="transmembrane region" description="Helical" evidence="1">
    <location>
        <begin position="40"/>
        <end position="62"/>
    </location>
</feature>
<keyword evidence="1" id="KW-0472">Membrane</keyword>
<proteinExistence type="predicted"/>